<dbReference type="EMBL" id="JAPFFJ010000013">
    <property type="protein sequence ID" value="KAJ6413360.1"/>
    <property type="molecule type" value="Genomic_DNA"/>
</dbReference>
<reference evidence="1 2" key="1">
    <citation type="journal article" date="2023" name="Int. J. Mol. Sci.">
        <title>De Novo Assembly and Annotation of 11 Diverse Shrub Willow (Salix) Genomes Reveals Novel Gene Organization in Sex-Linked Regions.</title>
        <authorList>
            <person name="Hyden B."/>
            <person name="Feng K."/>
            <person name="Yates T.B."/>
            <person name="Jawdy S."/>
            <person name="Cereghino C."/>
            <person name="Smart L.B."/>
            <person name="Muchero W."/>
        </authorList>
    </citation>
    <scope>NUCLEOTIDE SEQUENCE [LARGE SCALE GENOMIC DNA]</scope>
    <source>
        <tissue evidence="1">Shoot tip</tissue>
    </source>
</reference>
<gene>
    <name evidence="1" type="ORF">OIU84_006204</name>
</gene>
<name>A0AAD6JY25_9ROSI</name>
<comment type="caution">
    <text evidence="1">The sequence shown here is derived from an EMBL/GenBank/DDBJ whole genome shotgun (WGS) entry which is preliminary data.</text>
</comment>
<keyword evidence="2" id="KW-1185">Reference proteome</keyword>
<evidence type="ECO:0000313" key="2">
    <source>
        <dbReference type="Proteomes" id="UP001162972"/>
    </source>
</evidence>
<accession>A0AAD6JY25</accession>
<dbReference type="AlphaFoldDB" id="A0AAD6JY25"/>
<sequence length="96" mass="10714">MICNIGRPVQVKLKPVHNIGAVEGQQRWFYIALHKHEITGASHHRKIKNLDVVSSPEHGDGSLVVLQLQSDLLGNNIDEPIKAGCYGNTFCHPYNF</sequence>
<proteinExistence type="predicted"/>
<organism evidence="1 2">
    <name type="scientific">Salix udensis</name>
    <dbReference type="NCBI Taxonomy" id="889485"/>
    <lineage>
        <taxon>Eukaryota</taxon>
        <taxon>Viridiplantae</taxon>
        <taxon>Streptophyta</taxon>
        <taxon>Embryophyta</taxon>
        <taxon>Tracheophyta</taxon>
        <taxon>Spermatophyta</taxon>
        <taxon>Magnoliopsida</taxon>
        <taxon>eudicotyledons</taxon>
        <taxon>Gunneridae</taxon>
        <taxon>Pentapetalae</taxon>
        <taxon>rosids</taxon>
        <taxon>fabids</taxon>
        <taxon>Malpighiales</taxon>
        <taxon>Salicaceae</taxon>
        <taxon>Saliceae</taxon>
        <taxon>Salix</taxon>
    </lineage>
</organism>
<evidence type="ECO:0000313" key="1">
    <source>
        <dbReference type="EMBL" id="KAJ6413360.1"/>
    </source>
</evidence>
<dbReference type="Proteomes" id="UP001162972">
    <property type="component" value="Chromosome 5"/>
</dbReference>
<protein>
    <submittedName>
        <fullName evidence="1">Uncharacterized protein</fullName>
    </submittedName>
</protein>